<dbReference type="Pfam" id="PF00731">
    <property type="entry name" value="AIRC"/>
    <property type="match status" value="1"/>
</dbReference>
<evidence type="ECO:0000256" key="7">
    <source>
        <dbReference type="ARBA" id="ARBA00022840"/>
    </source>
</evidence>
<dbReference type="Gene3D" id="3.30.200.20">
    <property type="entry name" value="Phosphorylase Kinase, domain 1"/>
    <property type="match status" value="1"/>
</dbReference>
<dbReference type="GO" id="GO:0004639">
    <property type="term" value="F:phosphoribosylaminoimidazolesuccinocarboxamide synthase activity"/>
    <property type="evidence" value="ECO:0007669"/>
    <property type="project" value="UniProtKB-UniRule"/>
</dbReference>
<dbReference type="GO" id="GO:0005524">
    <property type="term" value="F:ATP binding"/>
    <property type="evidence" value="ECO:0007669"/>
    <property type="project" value="UniProtKB-KW"/>
</dbReference>
<proteinExistence type="inferred from homology"/>
<comment type="similarity">
    <text evidence="3">In the N-terminal section; belongs to the SAICAR synthetase family.</text>
</comment>
<keyword evidence="8" id="KW-0511">Multifunctional enzyme</keyword>
<dbReference type="PANTHER" id="PTHR43700">
    <property type="entry name" value="PHOSPHORIBOSYLAMINOIMIDAZOLE-SUCCINOCARBOXAMIDE SYNTHASE"/>
    <property type="match status" value="1"/>
</dbReference>
<dbReference type="InterPro" id="IPR028923">
    <property type="entry name" value="SAICAR_synt/ADE2_N"/>
</dbReference>
<dbReference type="Gene3D" id="3.40.50.1970">
    <property type="match status" value="1"/>
</dbReference>
<protein>
    <recommendedName>
        <fullName evidence="10">Phosphoribosylaminoimidazole-succinocarboxamide synthase</fullName>
        <ecNumber evidence="10">6.3.2.6</ecNumber>
    </recommendedName>
    <alternativeName>
        <fullName evidence="10">SAICAR synthetase</fullName>
    </alternativeName>
</protein>
<dbReference type="EMBL" id="PFPK01000015">
    <property type="protein sequence ID" value="PIZ95334.1"/>
    <property type="molecule type" value="Genomic_DNA"/>
</dbReference>
<keyword evidence="5 10" id="KW-0547">Nucleotide-binding</keyword>
<name>A0A2M7V939_9BACT</name>
<reference evidence="13" key="1">
    <citation type="submission" date="2017-09" db="EMBL/GenBank/DDBJ databases">
        <title>Depth-based differentiation of microbial function through sediment-hosted aquifers and enrichment of novel symbionts in the deep terrestrial subsurface.</title>
        <authorList>
            <person name="Probst A.J."/>
            <person name="Ladd B."/>
            <person name="Jarett J.K."/>
            <person name="Geller-Mcgrath D.E."/>
            <person name="Sieber C.M.K."/>
            <person name="Emerson J.B."/>
            <person name="Anantharaman K."/>
            <person name="Thomas B.C."/>
            <person name="Malmstrom R."/>
            <person name="Stieglmeier M."/>
            <person name="Klingl A."/>
            <person name="Woyke T."/>
            <person name="Ryan C.M."/>
            <person name="Banfield J.F."/>
        </authorList>
    </citation>
    <scope>NUCLEOTIDE SEQUENCE [LARGE SCALE GENOMIC DNA]</scope>
</reference>
<dbReference type="InterPro" id="IPR000031">
    <property type="entry name" value="PurE_dom"/>
</dbReference>
<dbReference type="SUPFAM" id="SSF52255">
    <property type="entry name" value="N5-CAIR mutase (phosphoribosylaminoimidazole carboxylase, PurE)"/>
    <property type="match status" value="1"/>
</dbReference>
<sequence length="511" mass="58532">MNYKQTITENVNNCLSETNLKIGEKKIGKVRDRYELEDKVILITTDRQSAFERVLTTIPFKGQVLNLTSAWWFKRTAHIIPNHLIEIPDPNVIISKKCTVFPIEFIVRGYITGATNTSAWLNYNKGVRNFCGNILPDGLQKNQKLERIIITPTTKSDEHDRNISAEEIINEGLMTKEDWNYVSGKALELFSFGQAEAQKNGLILVDTKYEFGRNKDGKIILIDEIHTPDSSRYWIANSYIERFQNGLEPENIDKEFLRLWFKDNCDPYNDPVLPPAPEELIVELSARYIKLYEMITGLKFEFPAEKNISERINRNCEKYLERNNKPENTEVHYKHEPLPTMRATNQEGRPWEASPQYNNTIHRLAKQNNENITTIDKPKSTNNVMAVLILGSEKDENHAKKITEELNKFGIQYVQHIASAHKDAKKGLELIEKYQNQPVIYITIAGRSNALSGFMAGNSDKPVIACPPFADKLDMMVNINSTLQMPNNVPVMTILEPSNVALAIKRIQHLA</sequence>
<dbReference type="Pfam" id="PF01259">
    <property type="entry name" value="SAICAR_synt"/>
    <property type="match status" value="1"/>
</dbReference>
<evidence type="ECO:0000256" key="4">
    <source>
        <dbReference type="ARBA" id="ARBA00022598"/>
    </source>
</evidence>
<organism evidence="12 13">
    <name type="scientific">Candidatus Magasanikbacteria bacterium CG_4_10_14_0_2_um_filter_37_12</name>
    <dbReference type="NCBI Taxonomy" id="1974637"/>
    <lineage>
        <taxon>Bacteria</taxon>
        <taxon>Candidatus Magasanikiibacteriota</taxon>
    </lineage>
</organism>
<evidence type="ECO:0000256" key="2">
    <source>
        <dbReference type="ARBA" id="ARBA00010190"/>
    </source>
</evidence>
<keyword evidence="4 10" id="KW-0436">Ligase</keyword>
<evidence type="ECO:0000256" key="8">
    <source>
        <dbReference type="ARBA" id="ARBA00023268"/>
    </source>
</evidence>
<keyword evidence="6 10" id="KW-0658">Purine biosynthesis</keyword>
<gene>
    <name evidence="10" type="primary">purC</name>
    <name evidence="12" type="ORF">COX81_01075</name>
</gene>
<dbReference type="FunFam" id="3.30.200.20:FF:000199">
    <property type="entry name" value="Phosphoribosylaminoimidazole-succinocarboxamide synthase"/>
    <property type="match status" value="1"/>
</dbReference>
<comment type="similarity">
    <text evidence="2 10">Belongs to the SAICAR synthetase family.</text>
</comment>
<dbReference type="EC" id="6.3.2.6" evidence="10"/>
<dbReference type="CDD" id="cd01414">
    <property type="entry name" value="SAICAR_synt_Sc"/>
    <property type="match status" value="1"/>
</dbReference>
<evidence type="ECO:0000256" key="5">
    <source>
        <dbReference type="ARBA" id="ARBA00022741"/>
    </source>
</evidence>
<dbReference type="AlphaFoldDB" id="A0A2M7V939"/>
<comment type="catalytic activity">
    <reaction evidence="9 10">
        <text>5-amino-1-(5-phospho-D-ribosyl)imidazole-4-carboxylate + L-aspartate + ATP = (2S)-2-[5-amino-1-(5-phospho-beta-D-ribosyl)imidazole-4-carboxamido]succinate + ADP + phosphate + 2 H(+)</text>
        <dbReference type="Rhea" id="RHEA:22628"/>
        <dbReference type="ChEBI" id="CHEBI:15378"/>
        <dbReference type="ChEBI" id="CHEBI:29991"/>
        <dbReference type="ChEBI" id="CHEBI:30616"/>
        <dbReference type="ChEBI" id="CHEBI:43474"/>
        <dbReference type="ChEBI" id="CHEBI:58443"/>
        <dbReference type="ChEBI" id="CHEBI:77657"/>
        <dbReference type="ChEBI" id="CHEBI:456216"/>
        <dbReference type="EC" id="6.3.2.6"/>
    </reaction>
</comment>
<dbReference type="PROSITE" id="PS01058">
    <property type="entry name" value="SAICAR_SYNTHETASE_2"/>
    <property type="match status" value="1"/>
</dbReference>
<evidence type="ECO:0000313" key="13">
    <source>
        <dbReference type="Proteomes" id="UP000228568"/>
    </source>
</evidence>
<dbReference type="GO" id="GO:0006189">
    <property type="term" value="P:'de novo' IMP biosynthetic process"/>
    <property type="evidence" value="ECO:0007669"/>
    <property type="project" value="UniProtKB-UniRule"/>
</dbReference>
<comment type="caution">
    <text evidence="12">The sequence shown here is derived from an EMBL/GenBank/DDBJ whole genome shotgun (WGS) entry which is preliminary data.</text>
</comment>
<dbReference type="SMART" id="SM01001">
    <property type="entry name" value="AIRC"/>
    <property type="match status" value="1"/>
</dbReference>
<dbReference type="Gene3D" id="3.30.470.20">
    <property type="entry name" value="ATP-grasp fold, B domain"/>
    <property type="match status" value="1"/>
</dbReference>
<dbReference type="SUPFAM" id="SSF56104">
    <property type="entry name" value="SAICAR synthase-like"/>
    <property type="match status" value="1"/>
</dbReference>
<dbReference type="UniPathway" id="UPA00074">
    <property type="reaction ID" value="UER00131"/>
</dbReference>
<dbReference type="HAMAP" id="MF_00137">
    <property type="entry name" value="SAICAR_synth"/>
    <property type="match status" value="1"/>
</dbReference>
<comment type="pathway">
    <text evidence="1 10">Purine metabolism; IMP biosynthesis via de novo pathway; 5-amino-1-(5-phospho-D-ribosyl)imidazole-4-carboxamide from 5-amino-1-(5-phospho-D-ribosyl)imidazole-4-carboxylate: step 1/2.</text>
</comment>
<dbReference type="PANTHER" id="PTHR43700:SF1">
    <property type="entry name" value="PHOSPHORIBOSYLAMINOIMIDAZOLE-SUCCINOCARBOXAMIDE SYNTHASE"/>
    <property type="match status" value="1"/>
</dbReference>
<evidence type="ECO:0000259" key="11">
    <source>
        <dbReference type="SMART" id="SM01001"/>
    </source>
</evidence>
<evidence type="ECO:0000256" key="3">
    <source>
        <dbReference type="ARBA" id="ARBA00011020"/>
    </source>
</evidence>
<evidence type="ECO:0000256" key="1">
    <source>
        <dbReference type="ARBA" id="ARBA00004672"/>
    </source>
</evidence>
<accession>A0A2M7V939</accession>
<feature type="domain" description="PurE" evidence="11">
    <location>
        <begin position="384"/>
        <end position="510"/>
    </location>
</feature>
<evidence type="ECO:0000256" key="9">
    <source>
        <dbReference type="ARBA" id="ARBA00048475"/>
    </source>
</evidence>
<dbReference type="GO" id="GO:0005737">
    <property type="term" value="C:cytoplasm"/>
    <property type="evidence" value="ECO:0007669"/>
    <property type="project" value="TreeGrafter"/>
</dbReference>
<dbReference type="FunFam" id="3.30.470.20:FF:000015">
    <property type="entry name" value="Phosphoribosylaminoimidazole-succinocarboxamide synthase"/>
    <property type="match status" value="1"/>
</dbReference>
<evidence type="ECO:0000256" key="10">
    <source>
        <dbReference type="HAMAP-Rule" id="MF_00137"/>
    </source>
</evidence>
<dbReference type="NCBIfam" id="NF009251">
    <property type="entry name" value="PRK12607.1"/>
    <property type="match status" value="1"/>
</dbReference>
<evidence type="ECO:0000313" key="12">
    <source>
        <dbReference type="EMBL" id="PIZ95334.1"/>
    </source>
</evidence>
<keyword evidence="7 10" id="KW-0067">ATP-binding</keyword>
<dbReference type="InterPro" id="IPR018236">
    <property type="entry name" value="SAICAR_synthetase_CS"/>
</dbReference>
<evidence type="ECO:0000256" key="6">
    <source>
        <dbReference type="ARBA" id="ARBA00022755"/>
    </source>
</evidence>
<dbReference type="Proteomes" id="UP000228568">
    <property type="component" value="Unassembled WGS sequence"/>
</dbReference>